<dbReference type="Pfam" id="PF03006">
    <property type="entry name" value="HlyIII"/>
    <property type="match status" value="1"/>
</dbReference>
<evidence type="ECO:0000256" key="12">
    <source>
        <dbReference type="ARBA" id="ARBA00023170"/>
    </source>
</evidence>
<evidence type="ECO:0000313" key="17">
    <source>
        <dbReference type="EMBL" id="RXM97591.1"/>
    </source>
</evidence>
<feature type="transmembrane region" description="Helical" evidence="14">
    <location>
        <begin position="138"/>
        <end position="158"/>
    </location>
</feature>
<keyword evidence="18" id="KW-1185">Reference proteome</keyword>
<evidence type="ECO:0000256" key="13">
    <source>
        <dbReference type="PIRSR" id="PIRSR604254-1"/>
    </source>
</evidence>
<evidence type="ECO:0000256" key="8">
    <source>
        <dbReference type="ARBA" id="ARBA00022943"/>
    </source>
</evidence>
<evidence type="ECO:0000256" key="5">
    <source>
        <dbReference type="ARBA" id="ARBA00022665"/>
    </source>
</evidence>
<keyword evidence="10" id="KW-0446">Lipid-binding</keyword>
<comment type="caution">
    <text evidence="16">The sequence shown here is derived from an EMBL/GenBank/DDBJ whole genome shotgun (WGS) entry which is preliminary data.</text>
</comment>
<evidence type="ECO:0000313" key="16">
    <source>
        <dbReference type="EMBL" id="RXM95015.1"/>
    </source>
</evidence>
<keyword evidence="6 14" id="KW-0812">Transmembrane</keyword>
<keyword evidence="13" id="KW-0862">Zinc</keyword>
<evidence type="ECO:0000256" key="7">
    <source>
        <dbReference type="ARBA" id="ARBA00022782"/>
    </source>
</evidence>
<evidence type="ECO:0000256" key="3">
    <source>
        <dbReference type="ARBA" id="ARBA00022473"/>
    </source>
</evidence>
<keyword evidence="3" id="KW-0217">Developmental protein</keyword>
<evidence type="ECO:0000256" key="9">
    <source>
        <dbReference type="ARBA" id="ARBA00022989"/>
    </source>
</evidence>
<protein>
    <submittedName>
        <fullName evidence="16">Membrane progestin receptor alpha-B</fullName>
    </submittedName>
</protein>
<dbReference type="GO" id="GO:0003707">
    <property type="term" value="F:nuclear steroid receptor activity"/>
    <property type="evidence" value="ECO:0007669"/>
    <property type="project" value="TreeGrafter"/>
</dbReference>
<reference evidence="16 18" key="1">
    <citation type="submission" date="2019-01" db="EMBL/GenBank/DDBJ databases">
        <title>Draft Genome and Complete Hox-Cluster Characterization of the Sterlet Sturgeon (Acipenser ruthenus).</title>
        <authorList>
            <person name="Wei Q."/>
        </authorList>
    </citation>
    <scope>NUCLEOTIDE SEQUENCE [LARGE SCALE GENOMIC DNA]</scope>
    <source>
        <strain evidence="16">WHYD16114868_AA</strain>
        <tissue evidence="16">Blood</tissue>
    </source>
</reference>
<feature type="transmembrane region" description="Helical" evidence="14">
    <location>
        <begin position="271"/>
        <end position="289"/>
    </location>
</feature>
<evidence type="ECO:0000256" key="10">
    <source>
        <dbReference type="ARBA" id="ARBA00023121"/>
    </source>
</evidence>
<keyword evidence="8" id="KW-0896">Oogenesis</keyword>
<dbReference type="EMBL" id="SCEB01002746">
    <property type="protein sequence ID" value="RXM95015.1"/>
    <property type="molecule type" value="Genomic_DNA"/>
</dbReference>
<dbReference type="PANTHER" id="PTHR20855:SF41">
    <property type="entry name" value="MEMBRANE PROGESTIN RECEPTOR ALPHA"/>
    <property type="match status" value="1"/>
</dbReference>
<feature type="binding site" evidence="13">
    <location>
        <position position="312"/>
    </location>
    <ligand>
        <name>Zn(2+)</name>
        <dbReference type="ChEBI" id="CHEBI:29105"/>
    </ligand>
</feature>
<feature type="binding site" evidence="13">
    <location>
        <position position="156"/>
    </location>
    <ligand>
        <name>Zn(2+)</name>
        <dbReference type="ChEBI" id="CHEBI:29105"/>
    </ligand>
</feature>
<dbReference type="GO" id="GO:0005496">
    <property type="term" value="F:steroid binding"/>
    <property type="evidence" value="ECO:0007669"/>
    <property type="project" value="UniProtKB-KW"/>
</dbReference>
<keyword evidence="15" id="KW-0732">Signal</keyword>
<feature type="transmembrane region" description="Helical" evidence="14">
    <location>
        <begin position="237"/>
        <end position="259"/>
    </location>
</feature>
<evidence type="ECO:0000256" key="11">
    <source>
        <dbReference type="ARBA" id="ARBA00023136"/>
    </source>
</evidence>
<feature type="signal peptide" evidence="15">
    <location>
        <begin position="1"/>
        <end position="21"/>
    </location>
</feature>
<organism evidence="16 18">
    <name type="scientific">Acipenser ruthenus</name>
    <name type="common">Sterlet sturgeon</name>
    <dbReference type="NCBI Taxonomy" id="7906"/>
    <lineage>
        <taxon>Eukaryota</taxon>
        <taxon>Metazoa</taxon>
        <taxon>Chordata</taxon>
        <taxon>Craniata</taxon>
        <taxon>Vertebrata</taxon>
        <taxon>Euteleostomi</taxon>
        <taxon>Actinopterygii</taxon>
        <taxon>Chondrostei</taxon>
        <taxon>Acipenseriformes</taxon>
        <taxon>Acipenseridae</taxon>
        <taxon>Acipenser</taxon>
    </lineage>
</organism>
<accession>A0A444V3M4</accession>
<sequence length="379" mass="43373">MRVSCLTAVFVCLQIPGGSTAACPPAAMATVVMEQIGRLFINVQQIRQIPQLLETAIPTLPGTVKDCEVPWVFREPHILSGYRPHHQNWRYYCLTLFQRHNEAVNIWTHLVAALVVLVKFRQLSETIDFLRDPHAQPLFIVLLAAFTYLSFSTLAHLLSARSELSHYTFFFLDYVGVAVYQYASAMAHFYYVVEEEWHALVGSIFLPLAAFLAWLSCTGCCYGKYLSHQLPKFGHKLFQVVPSGLAYLLDVSPLFHRIYRCCMTGCSDPAVSYHQYQVLLFLVCAYFFSYPHPEKWFPGKCDFLGQGHQIFHVFLALCTMAQIEGVRLDYATRRPLYERLHGNSVHDFTALFIFTSCCSALTAFYLRNKVRNKICSKEE</sequence>
<keyword evidence="9 14" id="KW-1133">Transmembrane helix</keyword>
<evidence type="ECO:0000256" key="14">
    <source>
        <dbReference type="SAM" id="Phobius"/>
    </source>
</evidence>
<proteinExistence type="inferred from homology"/>
<dbReference type="Proteomes" id="UP000289886">
    <property type="component" value="Unassembled WGS sequence"/>
</dbReference>
<evidence type="ECO:0000256" key="15">
    <source>
        <dbReference type="SAM" id="SignalP"/>
    </source>
</evidence>
<keyword evidence="11 14" id="KW-0472">Membrane</keyword>
<feature type="transmembrane region" description="Helical" evidence="14">
    <location>
        <begin position="204"/>
        <end position="225"/>
    </location>
</feature>
<dbReference type="PROSITE" id="PS51257">
    <property type="entry name" value="PROKAR_LIPOPROTEIN"/>
    <property type="match status" value="1"/>
</dbReference>
<feature type="transmembrane region" description="Helical" evidence="14">
    <location>
        <begin position="348"/>
        <end position="366"/>
    </location>
</feature>
<dbReference type="GO" id="GO:0046872">
    <property type="term" value="F:metal ion binding"/>
    <property type="evidence" value="ECO:0007669"/>
    <property type="project" value="UniProtKB-KW"/>
</dbReference>
<evidence type="ECO:0000256" key="2">
    <source>
        <dbReference type="ARBA" id="ARBA00007018"/>
    </source>
</evidence>
<feature type="binding site" evidence="13">
    <location>
        <position position="308"/>
    </location>
    <ligand>
        <name>Zn(2+)</name>
        <dbReference type="ChEBI" id="CHEBI:29105"/>
    </ligand>
</feature>
<feature type="chain" id="PRO_5036353923" evidence="15">
    <location>
        <begin position="22"/>
        <end position="379"/>
    </location>
</feature>
<evidence type="ECO:0000256" key="4">
    <source>
        <dbReference type="ARBA" id="ARBA00022475"/>
    </source>
</evidence>
<dbReference type="AlphaFoldDB" id="A0A444V3M4"/>
<comment type="subcellular location">
    <subcellularLocation>
        <location evidence="1">Cell membrane</location>
        <topology evidence="1">Multi-pass membrane protein</topology>
    </subcellularLocation>
</comment>
<dbReference type="EMBL" id="SCEB01001020">
    <property type="protein sequence ID" value="RXM97591.1"/>
    <property type="molecule type" value="Genomic_DNA"/>
</dbReference>
<keyword evidence="7" id="KW-0221">Differentiation</keyword>
<evidence type="ECO:0000313" key="18">
    <source>
        <dbReference type="Proteomes" id="UP000289886"/>
    </source>
</evidence>
<feature type="transmembrane region" description="Helical" evidence="14">
    <location>
        <begin position="170"/>
        <end position="192"/>
    </location>
</feature>
<gene>
    <name evidence="17" type="ORF">EOD39_14230</name>
    <name evidence="16" type="ORF">EOD39_17347</name>
</gene>
<comment type="similarity">
    <text evidence="2">Belongs to the ADIPOR family.</text>
</comment>
<evidence type="ECO:0000256" key="6">
    <source>
        <dbReference type="ARBA" id="ARBA00022692"/>
    </source>
</evidence>
<dbReference type="InterPro" id="IPR004254">
    <property type="entry name" value="AdipoR/HlyIII-related"/>
</dbReference>
<evidence type="ECO:0000256" key="1">
    <source>
        <dbReference type="ARBA" id="ARBA00004651"/>
    </source>
</evidence>
<dbReference type="GO" id="GO:0048477">
    <property type="term" value="P:oogenesis"/>
    <property type="evidence" value="ECO:0007669"/>
    <property type="project" value="UniProtKB-KW"/>
</dbReference>
<dbReference type="PANTHER" id="PTHR20855">
    <property type="entry name" value="ADIPOR/PROGESTIN RECEPTOR-RELATED"/>
    <property type="match status" value="1"/>
</dbReference>
<keyword evidence="12 16" id="KW-0675">Receptor</keyword>
<keyword evidence="5" id="KW-0754">Steroid-binding</keyword>
<dbReference type="GO" id="GO:0005886">
    <property type="term" value="C:plasma membrane"/>
    <property type="evidence" value="ECO:0007669"/>
    <property type="project" value="UniProtKB-SubCell"/>
</dbReference>
<keyword evidence="4" id="KW-1003">Cell membrane</keyword>
<keyword evidence="13" id="KW-0479">Metal-binding</keyword>
<name>A0A444V3M4_ACIRT</name>